<evidence type="ECO:0000313" key="2">
    <source>
        <dbReference type="Proteomes" id="UP001055072"/>
    </source>
</evidence>
<dbReference type="Proteomes" id="UP001055072">
    <property type="component" value="Unassembled WGS sequence"/>
</dbReference>
<organism evidence="1 2">
    <name type="scientific">Irpex rosettiformis</name>
    <dbReference type="NCBI Taxonomy" id="378272"/>
    <lineage>
        <taxon>Eukaryota</taxon>
        <taxon>Fungi</taxon>
        <taxon>Dikarya</taxon>
        <taxon>Basidiomycota</taxon>
        <taxon>Agaricomycotina</taxon>
        <taxon>Agaricomycetes</taxon>
        <taxon>Polyporales</taxon>
        <taxon>Irpicaceae</taxon>
        <taxon>Irpex</taxon>
    </lineage>
</organism>
<protein>
    <submittedName>
        <fullName evidence="1">Uncharacterized protein</fullName>
    </submittedName>
</protein>
<proteinExistence type="predicted"/>
<comment type="caution">
    <text evidence="1">The sequence shown here is derived from an EMBL/GenBank/DDBJ whole genome shotgun (WGS) entry which is preliminary data.</text>
</comment>
<dbReference type="EMBL" id="MU274906">
    <property type="protein sequence ID" value="KAI0091098.1"/>
    <property type="molecule type" value="Genomic_DNA"/>
</dbReference>
<keyword evidence="2" id="KW-1185">Reference proteome</keyword>
<gene>
    <name evidence="1" type="ORF">BDY19DRAFT_933711</name>
</gene>
<sequence>MMRLWRAAWFIETYTRARDVSPVAEDESEEQDATMGGESGDLPVQRTTTHRDVPNTPLLRQGTGLDVVPGQSQADSVDEEEGPADMQREELPVYHRSSVLSIEHLSYVAPEYLLPPGVEYLNSSLILNVLSAEERLDEEEEREVERMVRLNGAVHREGAKMNVLEDPRRPRPSFMVRIEDVVNDRVRRR</sequence>
<accession>A0ACB8U9V1</accession>
<name>A0ACB8U9V1_9APHY</name>
<reference evidence="1" key="1">
    <citation type="journal article" date="2021" name="Environ. Microbiol.">
        <title>Gene family expansions and transcriptome signatures uncover fungal adaptations to wood decay.</title>
        <authorList>
            <person name="Hage H."/>
            <person name="Miyauchi S."/>
            <person name="Viragh M."/>
            <person name="Drula E."/>
            <person name="Min B."/>
            <person name="Chaduli D."/>
            <person name="Navarro D."/>
            <person name="Favel A."/>
            <person name="Norest M."/>
            <person name="Lesage-Meessen L."/>
            <person name="Balint B."/>
            <person name="Merenyi Z."/>
            <person name="de Eugenio L."/>
            <person name="Morin E."/>
            <person name="Martinez A.T."/>
            <person name="Baldrian P."/>
            <person name="Stursova M."/>
            <person name="Martinez M.J."/>
            <person name="Novotny C."/>
            <person name="Magnuson J.K."/>
            <person name="Spatafora J.W."/>
            <person name="Maurice S."/>
            <person name="Pangilinan J."/>
            <person name="Andreopoulos W."/>
            <person name="LaButti K."/>
            <person name="Hundley H."/>
            <person name="Na H."/>
            <person name="Kuo A."/>
            <person name="Barry K."/>
            <person name="Lipzen A."/>
            <person name="Henrissat B."/>
            <person name="Riley R."/>
            <person name="Ahrendt S."/>
            <person name="Nagy L.G."/>
            <person name="Grigoriev I.V."/>
            <person name="Martin F."/>
            <person name="Rosso M.N."/>
        </authorList>
    </citation>
    <scope>NUCLEOTIDE SEQUENCE</scope>
    <source>
        <strain evidence="1">CBS 384.51</strain>
    </source>
</reference>
<evidence type="ECO:0000313" key="1">
    <source>
        <dbReference type="EMBL" id="KAI0091098.1"/>
    </source>
</evidence>